<dbReference type="Pfam" id="PF12833">
    <property type="entry name" value="HTH_18"/>
    <property type="match status" value="1"/>
</dbReference>
<dbReference type="GO" id="GO:0043565">
    <property type="term" value="F:sequence-specific DNA binding"/>
    <property type="evidence" value="ECO:0007669"/>
    <property type="project" value="InterPro"/>
</dbReference>
<dbReference type="STRING" id="1356854.N007_16405"/>
<dbReference type="InterPro" id="IPR018062">
    <property type="entry name" value="HTH_AraC-typ_CS"/>
</dbReference>
<dbReference type="InterPro" id="IPR018060">
    <property type="entry name" value="HTH_AraC"/>
</dbReference>
<dbReference type="PROSITE" id="PS00041">
    <property type="entry name" value="HTH_ARAC_FAMILY_1"/>
    <property type="match status" value="1"/>
</dbReference>
<dbReference type="SMART" id="SM00342">
    <property type="entry name" value="HTH_ARAC"/>
    <property type="match status" value="1"/>
</dbReference>
<dbReference type="eggNOG" id="COG0662">
    <property type="taxonomic scope" value="Bacteria"/>
</dbReference>
<dbReference type="InterPro" id="IPR003313">
    <property type="entry name" value="AraC-bd"/>
</dbReference>
<dbReference type="InterPro" id="IPR037923">
    <property type="entry name" value="HTH-like"/>
</dbReference>
<reference evidence="2" key="1">
    <citation type="journal article" date="2022" name="G3 (Bethesda)">
        <title>Unveiling the complete genome sequence of Alicyclobacillus acidoterrestris DSM 3922T, a taint-producing strain.</title>
        <authorList>
            <person name="Leonardo I.C."/>
            <person name="Barreto Crespo M.T."/>
            <person name="Gaspar F.B."/>
        </authorList>
    </citation>
    <scope>NUCLEOTIDE SEQUENCE [LARGE SCALE GENOMIC DNA]</scope>
    <source>
        <strain evidence="2">DSM 3922</strain>
    </source>
</reference>
<dbReference type="InterPro" id="IPR014710">
    <property type="entry name" value="RmlC-like_jellyroll"/>
</dbReference>
<sequence>MSQTDYLTNRILTEDTVYVQYRKTAKAPNIAQPHTHCGYEIYYFQHGEATYIIGDKVYALKPGDMLLFRGEIVHLVKPSERVPYLRSILNFREDACGSLDALVQKKLAQLFGASGGQIIHWTEEERGQIEHLFFSIAQEARRREVGYQDMMHALLTVLVLRIIRKHEADLVRNRIIRGNGQREANIERTLHILNQKFRNRISLEDVAEQVHLNKHYLCHCFKQVTGLTINQYVTKLRVDEGKRLLLHTNKPVVVIAEEVGVGTAAQFSRMFRQQVGVSPNAYRRGCHVD</sequence>
<accession>A0A9E6ZG31</accession>
<protein>
    <submittedName>
        <fullName evidence="1">AraC family transcriptional regulator</fullName>
    </submittedName>
</protein>
<dbReference type="AlphaFoldDB" id="T0BMU7"/>
<dbReference type="PANTHER" id="PTHR43280">
    <property type="entry name" value="ARAC-FAMILY TRANSCRIPTIONAL REGULATOR"/>
    <property type="match status" value="1"/>
</dbReference>
<dbReference type="RefSeq" id="WP_021298419.1">
    <property type="nucleotide sequence ID" value="NZ_AURB01000190.1"/>
</dbReference>
<dbReference type="Gene3D" id="1.10.10.60">
    <property type="entry name" value="Homeodomain-like"/>
    <property type="match status" value="2"/>
</dbReference>
<organism evidence="1 2">
    <name type="scientific">Alicyclobacillus acidoterrestris (strain ATCC 49025 / DSM 3922 / CIP 106132 / NCIMB 13137 / GD3B)</name>
    <dbReference type="NCBI Taxonomy" id="1356854"/>
    <lineage>
        <taxon>Bacteria</taxon>
        <taxon>Bacillati</taxon>
        <taxon>Bacillota</taxon>
        <taxon>Bacilli</taxon>
        <taxon>Bacillales</taxon>
        <taxon>Alicyclobacillaceae</taxon>
        <taxon>Alicyclobacillus</taxon>
    </lineage>
</organism>
<dbReference type="GO" id="GO:0003700">
    <property type="term" value="F:DNA-binding transcription factor activity"/>
    <property type="evidence" value="ECO:0007669"/>
    <property type="project" value="InterPro"/>
</dbReference>
<dbReference type="Proteomes" id="UP000829401">
    <property type="component" value="Chromosome"/>
</dbReference>
<evidence type="ECO:0000313" key="2">
    <source>
        <dbReference type="Proteomes" id="UP000829401"/>
    </source>
</evidence>
<keyword evidence="2" id="KW-1185">Reference proteome</keyword>
<dbReference type="Pfam" id="PF02311">
    <property type="entry name" value="AraC_binding"/>
    <property type="match status" value="1"/>
</dbReference>
<dbReference type="Gene3D" id="2.60.120.10">
    <property type="entry name" value="Jelly Rolls"/>
    <property type="match status" value="1"/>
</dbReference>
<dbReference type="eggNOG" id="COG2207">
    <property type="taxonomic scope" value="Bacteria"/>
</dbReference>
<dbReference type="EMBL" id="CP080467">
    <property type="protein sequence ID" value="UNO49752.1"/>
    <property type="molecule type" value="Genomic_DNA"/>
</dbReference>
<dbReference type="PANTHER" id="PTHR43280:SF2">
    <property type="entry name" value="HTH-TYPE TRANSCRIPTIONAL REGULATOR EXSA"/>
    <property type="match status" value="1"/>
</dbReference>
<evidence type="ECO:0000313" key="1">
    <source>
        <dbReference type="EMBL" id="UNO49752.1"/>
    </source>
</evidence>
<name>T0BMU7_ALIAG</name>
<accession>T0BMU7</accession>
<proteinExistence type="predicted"/>
<gene>
    <name evidence="1" type="ORF">K1I37_04265</name>
</gene>
<dbReference type="SUPFAM" id="SSF51215">
    <property type="entry name" value="Regulatory protein AraC"/>
    <property type="match status" value="1"/>
</dbReference>
<dbReference type="OrthoDB" id="2713997at2"/>
<dbReference type="KEGG" id="aaco:K1I37_04265"/>
<dbReference type="InterPro" id="IPR009057">
    <property type="entry name" value="Homeodomain-like_sf"/>
</dbReference>
<dbReference type="PROSITE" id="PS01124">
    <property type="entry name" value="HTH_ARAC_FAMILY_2"/>
    <property type="match status" value="1"/>
</dbReference>
<dbReference type="SUPFAM" id="SSF46689">
    <property type="entry name" value="Homeodomain-like"/>
    <property type="match status" value="2"/>
</dbReference>